<feature type="transmembrane region" description="Helical" evidence="2">
    <location>
        <begin position="94"/>
        <end position="112"/>
    </location>
</feature>
<dbReference type="EMBL" id="JAVRFJ010000010">
    <property type="protein sequence ID" value="MDT0568530.1"/>
    <property type="molecule type" value="Genomic_DNA"/>
</dbReference>
<dbReference type="InterPro" id="IPR004679">
    <property type="entry name" value="2-OHcarboxylate_transport"/>
</dbReference>
<feature type="transmembrane region" description="Helical" evidence="2">
    <location>
        <begin position="40"/>
        <end position="58"/>
    </location>
</feature>
<dbReference type="PANTHER" id="PTHR40033:SF1">
    <property type="entry name" value="CITRATE-SODIUM SYMPORTER"/>
    <property type="match status" value="1"/>
</dbReference>
<evidence type="ECO:0000256" key="1">
    <source>
        <dbReference type="SAM" id="MobiDB-lite"/>
    </source>
</evidence>
<dbReference type="Proteomes" id="UP001180737">
    <property type="component" value="Unassembled WGS sequence"/>
</dbReference>
<accession>A0ABU2YWS1</accession>
<organism evidence="3 4">
    <name type="scientific">Streptomyces gottesmaniae</name>
    <dbReference type="NCBI Taxonomy" id="3075518"/>
    <lineage>
        <taxon>Bacteria</taxon>
        <taxon>Bacillati</taxon>
        <taxon>Actinomycetota</taxon>
        <taxon>Actinomycetes</taxon>
        <taxon>Kitasatosporales</taxon>
        <taxon>Streptomycetaceae</taxon>
        <taxon>Streptomyces</taxon>
    </lineage>
</organism>
<evidence type="ECO:0000256" key="2">
    <source>
        <dbReference type="SAM" id="Phobius"/>
    </source>
</evidence>
<sequence>MLIRKRALVDQPRPESSAPAADGDDGPGTSRTSRLRIGGMPVWVFAAILAAVITAMFTDSLPPGMFSGFVVTMTMGWLLTWIGGRVPVLRDFGLPILLCVFGPALLVYAGLLPTGVIDLVTTFVDDQGFSDFVLIAVIAGAILGMPRALLINAGVRFAVPVVGTIAVVFVLIGVLGAALGYGFADAMLMIAAPIMAGGLPLGALPMSEMYGERLGVEASSLLGSLVSTVLLANIVCILCASLLNGLGKRKARPFVGFNGDGKLLRIQNGAEKFAPSKSVTQANLLALGQGLLIAGTLLVAGTMLERLFPGLHAYAWTTLLAIAVKIFRLLPADLEDATSAWGSLVTTVFVPPLLVAISIATIDISEILTSLGDPRFVVLTVATVLLAGLTAGVLGWLVKFYFIEAAITPGLVMADTGGSGDVAVLSASERMHLMPFATVANRVGGTLVLFVTSLLTPLLK</sequence>
<proteinExistence type="predicted"/>
<feature type="transmembrane region" description="Helical" evidence="2">
    <location>
        <begin position="157"/>
        <end position="180"/>
    </location>
</feature>
<keyword evidence="4" id="KW-1185">Reference proteome</keyword>
<comment type="caution">
    <text evidence="3">The sequence shown here is derived from an EMBL/GenBank/DDBJ whole genome shotgun (WGS) entry which is preliminary data.</text>
</comment>
<name>A0ABU2YWS1_9ACTN</name>
<dbReference type="PIRSF" id="PIRSF005348">
    <property type="entry name" value="YxkH"/>
    <property type="match status" value="1"/>
</dbReference>
<feature type="transmembrane region" description="Helical" evidence="2">
    <location>
        <begin position="132"/>
        <end position="150"/>
    </location>
</feature>
<dbReference type="RefSeq" id="WP_078937400.1">
    <property type="nucleotide sequence ID" value="NZ_JAVRFJ010000010.1"/>
</dbReference>
<keyword evidence="2" id="KW-1133">Transmembrane helix</keyword>
<keyword evidence="2" id="KW-0472">Membrane</keyword>
<feature type="transmembrane region" description="Helical" evidence="2">
    <location>
        <begin position="284"/>
        <end position="304"/>
    </location>
</feature>
<evidence type="ECO:0000313" key="4">
    <source>
        <dbReference type="Proteomes" id="UP001180737"/>
    </source>
</evidence>
<dbReference type="PANTHER" id="PTHR40033">
    <property type="entry name" value="NA(+)-MALATE SYMPORTER"/>
    <property type="match status" value="1"/>
</dbReference>
<feature type="transmembrane region" description="Helical" evidence="2">
    <location>
        <begin position="311"/>
        <end position="330"/>
    </location>
</feature>
<feature type="transmembrane region" description="Helical" evidence="2">
    <location>
        <begin position="218"/>
        <end position="243"/>
    </location>
</feature>
<keyword evidence="2" id="KW-0812">Transmembrane</keyword>
<feature type="transmembrane region" description="Helical" evidence="2">
    <location>
        <begin position="64"/>
        <end position="82"/>
    </location>
</feature>
<dbReference type="Pfam" id="PF03390">
    <property type="entry name" value="2HCT"/>
    <property type="match status" value="1"/>
</dbReference>
<reference evidence="3" key="1">
    <citation type="submission" date="2024-05" db="EMBL/GenBank/DDBJ databases">
        <title>30 novel species of actinomycetes from the DSMZ collection.</title>
        <authorList>
            <person name="Nouioui I."/>
        </authorList>
    </citation>
    <scope>NUCLEOTIDE SEQUENCE</scope>
    <source>
        <strain evidence="3">DSM 3412</strain>
    </source>
</reference>
<feature type="transmembrane region" description="Helical" evidence="2">
    <location>
        <begin position="376"/>
        <end position="398"/>
    </location>
</feature>
<gene>
    <name evidence="3" type="ORF">RM704_13805</name>
</gene>
<feature type="region of interest" description="Disordered" evidence="1">
    <location>
        <begin position="1"/>
        <end position="31"/>
    </location>
</feature>
<feature type="transmembrane region" description="Helical" evidence="2">
    <location>
        <begin position="342"/>
        <end position="364"/>
    </location>
</feature>
<protein>
    <submittedName>
        <fullName evidence="3">2-hydroxycarboxylate transporter family protein</fullName>
    </submittedName>
</protein>
<evidence type="ECO:0000313" key="3">
    <source>
        <dbReference type="EMBL" id="MDT0568530.1"/>
    </source>
</evidence>